<gene>
    <name evidence="12" type="ORF">DCHRY22_LOCUS3179</name>
</gene>
<sequence length="427" mass="49599">MDAQSSGTLQSPSTFSDSSKTASSKSEASTARDEKDFTKDNVASPIDLECHIQAERITKILDEAIYKTKLAISLPNLVQEYRTLSSILSPQHMEDLVFIFEQYDNPLFSTSLLNMAAMEDIKAGDISLKNRLNPELGHLMYIMNSYPELRPVVEEIIQEIKAGCSDLKEDTSGVEYLLTLEHFRELMVRQMDTTAAEELSAKLNTRKLENSNEKLLQKIKEYSVTLAEENKTFETTMKLKTDMIEKLEKELAFLNHEADIKLKKKILDSDRQMVLATRAHLVKSEVLKEEEVESRELYENILKAHLIEEKNQRARRFKVETQLLSWLQKYDLEMGDKQVELDEFTEKYEDEQAKCEELEAKIAEQDKEYIPLMEEREAEYHQEMTEKMNKFLIEHAARVIQNAWRDVLANRAEKKKVSLCLLLYKYL</sequence>
<evidence type="ECO:0000256" key="9">
    <source>
        <dbReference type="ARBA" id="ARBA00023273"/>
    </source>
</evidence>
<feature type="compositionally biased region" description="Polar residues" evidence="11">
    <location>
        <begin position="1"/>
        <end position="10"/>
    </location>
</feature>
<keyword evidence="7" id="KW-0969">Cilium</keyword>
<protein>
    <recommendedName>
        <fullName evidence="4">Dynein regulatory complex protein 10</fullName>
    </recommendedName>
</protein>
<comment type="similarity">
    <text evidence="3">Belongs to the DRC10 family.</text>
</comment>
<evidence type="ECO:0000256" key="10">
    <source>
        <dbReference type="SAM" id="Coils"/>
    </source>
</evidence>
<feature type="region of interest" description="Disordered" evidence="11">
    <location>
        <begin position="1"/>
        <end position="36"/>
    </location>
</feature>
<dbReference type="InterPro" id="IPR042815">
    <property type="entry name" value="DRC10"/>
</dbReference>
<evidence type="ECO:0000256" key="1">
    <source>
        <dbReference type="ARBA" id="ARBA00003029"/>
    </source>
</evidence>
<evidence type="ECO:0000256" key="7">
    <source>
        <dbReference type="ARBA" id="ARBA00023069"/>
    </source>
</evidence>
<evidence type="ECO:0000256" key="2">
    <source>
        <dbReference type="ARBA" id="ARBA00004611"/>
    </source>
</evidence>
<comment type="subcellular location">
    <subcellularLocation>
        <location evidence="2">Cytoplasm</location>
        <location evidence="2">Cytoskeleton</location>
        <location evidence="2">Flagellum axoneme</location>
    </subcellularLocation>
</comment>
<dbReference type="AlphaFoldDB" id="A0A8J2QFG0"/>
<dbReference type="OrthoDB" id="536093at2759"/>
<dbReference type="PANTHER" id="PTHR31598:SF1">
    <property type="entry name" value="DYNEIN REGULATORY COMPLEX PROTEIN 10"/>
    <property type="match status" value="1"/>
</dbReference>
<evidence type="ECO:0000256" key="8">
    <source>
        <dbReference type="ARBA" id="ARBA00023212"/>
    </source>
</evidence>
<reference evidence="12" key="1">
    <citation type="submission" date="2021-09" db="EMBL/GenBank/DDBJ databases">
        <authorList>
            <person name="Martin H S."/>
        </authorList>
    </citation>
    <scope>NUCLEOTIDE SEQUENCE</scope>
</reference>
<feature type="coiled-coil region" evidence="10">
    <location>
        <begin position="334"/>
        <end position="368"/>
    </location>
</feature>
<keyword evidence="8" id="KW-0206">Cytoskeleton</keyword>
<evidence type="ECO:0000256" key="11">
    <source>
        <dbReference type="SAM" id="MobiDB-lite"/>
    </source>
</evidence>
<feature type="compositionally biased region" description="Low complexity" evidence="11">
    <location>
        <begin position="11"/>
        <end position="29"/>
    </location>
</feature>
<keyword evidence="10" id="KW-0175">Coiled coil</keyword>
<keyword evidence="13" id="KW-1185">Reference proteome</keyword>
<accession>A0A8J2QFG0</accession>
<organism evidence="12 13">
    <name type="scientific">Danaus chrysippus</name>
    <name type="common">African queen</name>
    <dbReference type="NCBI Taxonomy" id="151541"/>
    <lineage>
        <taxon>Eukaryota</taxon>
        <taxon>Metazoa</taxon>
        <taxon>Ecdysozoa</taxon>
        <taxon>Arthropoda</taxon>
        <taxon>Hexapoda</taxon>
        <taxon>Insecta</taxon>
        <taxon>Pterygota</taxon>
        <taxon>Neoptera</taxon>
        <taxon>Endopterygota</taxon>
        <taxon>Lepidoptera</taxon>
        <taxon>Glossata</taxon>
        <taxon>Ditrysia</taxon>
        <taxon>Papilionoidea</taxon>
        <taxon>Nymphalidae</taxon>
        <taxon>Danainae</taxon>
        <taxon>Danaini</taxon>
        <taxon>Danaina</taxon>
        <taxon>Danaus</taxon>
        <taxon>Anosia</taxon>
    </lineage>
</organism>
<evidence type="ECO:0000256" key="3">
    <source>
        <dbReference type="ARBA" id="ARBA00009071"/>
    </source>
</evidence>
<dbReference type="EMBL" id="CAKASE010000047">
    <property type="protein sequence ID" value="CAG9561727.1"/>
    <property type="molecule type" value="Genomic_DNA"/>
</dbReference>
<evidence type="ECO:0000256" key="4">
    <source>
        <dbReference type="ARBA" id="ARBA00021752"/>
    </source>
</evidence>
<name>A0A8J2QFG0_9NEOP</name>
<dbReference type="Proteomes" id="UP000789524">
    <property type="component" value="Unassembled WGS sequence"/>
</dbReference>
<evidence type="ECO:0000313" key="12">
    <source>
        <dbReference type="EMBL" id="CAG9561727.1"/>
    </source>
</evidence>
<comment type="caution">
    <text evidence="12">The sequence shown here is derived from an EMBL/GenBank/DDBJ whole genome shotgun (WGS) entry which is preliminary data.</text>
</comment>
<keyword evidence="6" id="KW-0282">Flagellum</keyword>
<evidence type="ECO:0000313" key="13">
    <source>
        <dbReference type="Proteomes" id="UP000789524"/>
    </source>
</evidence>
<comment type="function">
    <text evidence="1">Component of the nexin-dynein regulatory complex (N-DRC), a key regulator of ciliary/flagellar motility which maintains the alignment and integrity of the distal axoneme and regulates microtubule sliding in motile axonemes.</text>
</comment>
<keyword evidence="5" id="KW-0963">Cytoplasm</keyword>
<proteinExistence type="inferred from homology"/>
<dbReference type="PANTHER" id="PTHR31598">
    <property type="entry name" value="IQ DOMAIN-CONTAINING PROTEIN D"/>
    <property type="match status" value="1"/>
</dbReference>
<evidence type="ECO:0000256" key="6">
    <source>
        <dbReference type="ARBA" id="ARBA00022846"/>
    </source>
</evidence>
<keyword evidence="9" id="KW-0966">Cell projection</keyword>
<evidence type="ECO:0000256" key="5">
    <source>
        <dbReference type="ARBA" id="ARBA00022490"/>
    </source>
</evidence>
<feature type="coiled-coil region" evidence="10">
    <location>
        <begin position="205"/>
        <end position="264"/>
    </location>
</feature>